<dbReference type="EMBL" id="VPFL01000038">
    <property type="protein sequence ID" value="TXF10031.1"/>
    <property type="molecule type" value="Genomic_DNA"/>
</dbReference>
<reference evidence="1 2" key="1">
    <citation type="submission" date="2019-08" db="EMBL/GenBank/DDBJ databases">
        <title>Pelomicrobium methylotrophicum gen. nov., sp. nov. a moderately thermophilic, facultatively anaerobic, lithoautotrophic and methylotrophic bacterium isolated from a terrestrial mud volcano.</title>
        <authorList>
            <person name="Slobodkina G.B."/>
            <person name="Merkel A.Y."/>
            <person name="Slobodkin A.I."/>
        </authorList>
    </citation>
    <scope>NUCLEOTIDE SEQUENCE [LARGE SCALE GENOMIC DNA]</scope>
    <source>
        <strain evidence="1 2">SM250</strain>
    </source>
</reference>
<evidence type="ECO:0000313" key="2">
    <source>
        <dbReference type="Proteomes" id="UP000321201"/>
    </source>
</evidence>
<dbReference type="OrthoDB" id="286202at2"/>
<dbReference type="AlphaFoldDB" id="A0A5C7EQ22"/>
<dbReference type="Pfam" id="PF13379">
    <property type="entry name" value="NMT1_2"/>
    <property type="match status" value="1"/>
</dbReference>
<name>A0A5C7EQ22_9PROT</name>
<comment type="caution">
    <text evidence="1">The sequence shown here is derived from an EMBL/GenBank/DDBJ whole genome shotgun (WGS) entry which is preliminary data.</text>
</comment>
<dbReference type="FunCoup" id="A0A5C7EQ22">
    <property type="interactions" value="88"/>
</dbReference>
<proteinExistence type="predicted"/>
<dbReference type="Proteomes" id="UP000321201">
    <property type="component" value="Unassembled WGS sequence"/>
</dbReference>
<dbReference type="Gene3D" id="3.40.190.10">
    <property type="entry name" value="Periplasmic binding protein-like II"/>
    <property type="match status" value="2"/>
</dbReference>
<dbReference type="InParanoid" id="A0A5C7EQ22"/>
<dbReference type="SUPFAM" id="SSF53850">
    <property type="entry name" value="Periplasmic binding protein-like II"/>
    <property type="match status" value="1"/>
</dbReference>
<organism evidence="1 2">
    <name type="scientific">Pelomicrobium methylotrophicum</name>
    <dbReference type="NCBI Taxonomy" id="2602750"/>
    <lineage>
        <taxon>Bacteria</taxon>
        <taxon>Pseudomonadati</taxon>
        <taxon>Pseudomonadota</taxon>
        <taxon>Hydrogenophilia</taxon>
        <taxon>Hydrogenophilia incertae sedis</taxon>
        <taxon>Pelomicrobium</taxon>
    </lineage>
</organism>
<gene>
    <name evidence="1" type="ORF">FR698_15915</name>
</gene>
<sequence>MAQQTLSYGKPGEPVKLVVGYQPYYTESWSGVVMRGKKFYEKYLPKGSEVEFQIGLQGSIIVNNMLAGKQHIGYMGDMPAIVSTTKQNVGDVRIVAVLGLGFDQCNIFLARKDAPNFSSPTEALKWLNGKQVAVPKGSCTDRFAQAVFKKVGIQPAAYLNQNIEVITSGFRAGKLDAAVIWEPTASRIVEEGLARRVASGFSVNENDGGFMAMRADLIEQRPDVVKAWLNAELDAQQFLADPKNAKEIIDMAMQQTTGFPREAMARALYGAYPDQGGAQKRFTLPYAFTPEAMNLITKATEFLHEIKTINVNKLRPEAVMPQFTQDILKQRGLTAPIGSVPVLSSDQLAQVSK</sequence>
<evidence type="ECO:0000313" key="1">
    <source>
        <dbReference type="EMBL" id="TXF10031.1"/>
    </source>
</evidence>
<dbReference type="PANTHER" id="PTHR30024">
    <property type="entry name" value="ALIPHATIC SULFONATES-BINDING PROTEIN-RELATED"/>
    <property type="match status" value="1"/>
</dbReference>
<accession>A0A5C7EQ22</accession>
<protein>
    <submittedName>
        <fullName evidence="1">Nitrate ABC transporter substrate-binding protein</fullName>
    </submittedName>
</protein>
<keyword evidence="2" id="KW-1185">Reference proteome</keyword>